<proteinExistence type="predicted"/>
<dbReference type="Pfam" id="PF13524">
    <property type="entry name" value="Glyco_trans_1_2"/>
    <property type="match status" value="1"/>
</dbReference>
<gene>
    <name evidence="2" type="ORF">B7O87_09285</name>
</gene>
<accession>A0A1X4G6H7</accession>
<comment type="caution">
    <text evidence="2">The sequence shown here is derived from an EMBL/GenBank/DDBJ whole genome shotgun (WGS) entry which is preliminary data.</text>
</comment>
<protein>
    <recommendedName>
        <fullName evidence="1">Spore protein YkvP/CgeB glycosyl transferase-like domain-containing protein</fullName>
    </recommendedName>
</protein>
<organism evidence="2 3">
    <name type="scientific">Cylindrospermopsis raciborskii CENA303</name>
    <dbReference type="NCBI Taxonomy" id="1170769"/>
    <lineage>
        <taxon>Bacteria</taxon>
        <taxon>Bacillati</taxon>
        <taxon>Cyanobacteriota</taxon>
        <taxon>Cyanophyceae</taxon>
        <taxon>Nostocales</taxon>
        <taxon>Aphanizomenonaceae</taxon>
        <taxon>Cylindrospermopsis</taxon>
    </lineage>
</organism>
<name>A0A1X4G6H7_9CYAN</name>
<feature type="domain" description="Spore protein YkvP/CgeB glycosyl transferase-like" evidence="1">
    <location>
        <begin position="210"/>
        <end position="336"/>
    </location>
</feature>
<dbReference type="Proteomes" id="UP000192997">
    <property type="component" value="Unassembled WGS sequence"/>
</dbReference>
<evidence type="ECO:0000313" key="2">
    <source>
        <dbReference type="EMBL" id="OSO90603.1"/>
    </source>
</evidence>
<sequence length="352" mass="41178">MRYLPMQRNKIFIAHSNSGQQLLDWHARRENCARNLGYKIETMAMMDYHPYTIFPYLDKKWKKRDTVLMRFYEKLGEKIADSDIFIHYNGALIHPKFLQQFTQLKIYHCADDPEASDVISRPVVHAYDIHAISNPTCLDLYRSWGCKHVFFWPLGAFHYDFAVENRSQTAVRDISLSFVGTKYGVTRWRYVHRIPILKYWSGLYTKKAFFDRLEQAFPSMVAYGGGWRMGRIEDSDIPDLYRRTLVGINVHNNMGVHNGRLFDLAAYGVCQICDNKQHLHHVFVPGKEIIGYESTNEAIDLIRYYLAHPNEANAIGIAGRERYYRDYTMDAIWNKFFEDLGRLSITADLSGV</sequence>
<dbReference type="EMBL" id="NBYN01000043">
    <property type="protein sequence ID" value="OSO90603.1"/>
    <property type="molecule type" value="Genomic_DNA"/>
</dbReference>
<evidence type="ECO:0000313" key="3">
    <source>
        <dbReference type="Proteomes" id="UP000192997"/>
    </source>
</evidence>
<reference evidence="3" key="1">
    <citation type="submission" date="2017-04" db="EMBL/GenBank/DDBJ databases">
        <authorList>
            <person name="Abreu V.A."/>
            <person name="Popin R.V."/>
            <person name="Rigonato J."/>
            <person name="Andreote A.P."/>
            <person name="Schaker P.C."/>
            <person name="Hoff-Risseti C."/>
            <person name="Alvarenga D.O."/>
            <person name="Varani A.M."/>
            <person name="Fiore M.F."/>
        </authorList>
    </citation>
    <scope>NUCLEOTIDE SEQUENCE [LARGE SCALE GENOMIC DNA]</scope>
    <source>
        <strain evidence="3">CENA303</strain>
    </source>
</reference>
<dbReference type="InterPro" id="IPR055259">
    <property type="entry name" value="YkvP/CgeB_Glyco_trans-like"/>
</dbReference>
<evidence type="ECO:0000259" key="1">
    <source>
        <dbReference type="Pfam" id="PF13524"/>
    </source>
</evidence>
<dbReference type="AlphaFoldDB" id="A0A1X4G6H7"/>